<name>A0A067M7Z2_BOTB1</name>
<dbReference type="InterPro" id="IPR008271">
    <property type="entry name" value="Ser/Thr_kinase_AS"/>
</dbReference>
<dbReference type="PANTHER" id="PTHR44329">
    <property type="entry name" value="SERINE/THREONINE-PROTEIN KINASE TNNI3K-RELATED"/>
    <property type="match status" value="1"/>
</dbReference>
<sequence>MNDTTLVSVPRDLLKATIDLLRKDMLVLHELHREQHLEILFQLYNLSGFYPSGPPLQKWEVATMEIEPSAFGVFADVWRGMFLGRQMVALKHLKAFKDDKNAGMRRASREIDIWKGLRHPNILPFIGLATNIDTGPCLISPWIDYGDLHEYLNHGANVDRFSLIWQIANGLEYLHTSNPPVVHGDLRGANIFVSVTGNAFIGDFGSSHKLTGPISEARVYQVDPTQDYSRGMYGPSNSSNSVVWLFAWDPKWQAPELWDEHAVRTLSSDVFAFGRVVFECFANCIPWAGLSDAVVVVLTSRNQLPPPDEDAVSRGLDDHMYRLMAYCRETEPKDRPTVQLVARQLRPAAESPRREFQYFDYASDLAKSRQPDPLHLQQILLKKMTYIRKNMIYLLPSDPKEHLASLSEYYGYLKTYPTEVLEECEIDLPNEPPSGSGGFGACWQGLFLGNHKVALKCSHPHVSNQTAAERIRREIKAWKGLQHPNILPFIGSVTLKYITYLVSPWMENGDALSYVRGHPDVDCVLLVAQIAEGVKYLHTHDPVVVHGDLKATNVFISDAGEARIGDFGLSQKLIEDVSRNITTSWFAGGTLRWQAPELLLAGSLEEARPKTFSDIFALGRIIVELFTQDIPFPDLSDGTVLTLTLSGKLPPRPVEEEIIQRGLDDRMWRLMEDCCRLRPSVRPTALAAVGFLRELLSSRLAVGTSERAPAEDLESGTPSIAGTASSQDLESVYLPHVLSAQRNST</sequence>
<dbReference type="InterPro" id="IPR000719">
    <property type="entry name" value="Prot_kinase_dom"/>
</dbReference>
<gene>
    <name evidence="3" type="ORF">BOTBODRAFT_35125</name>
</gene>
<evidence type="ECO:0000256" key="1">
    <source>
        <dbReference type="SAM" id="MobiDB-lite"/>
    </source>
</evidence>
<feature type="region of interest" description="Disordered" evidence="1">
    <location>
        <begin position="706"/>
        <end position="727"/>
    </location>
</feature>
<dbReference type="Pfam" id="PF00069">
    <property type="entry name" value="Pkinase"/>
    <property type="match status" value="2"/>
</dbReference>
<dbReference type="STRING" id="930990.A0A067M7Z2"/>
<dbReference type="SMART" id="SM00220">
    <property type="entry name" value="S_TKc"/>
    <property type="match status" value="2"/>
</dbReference>
<feature type="compositionally biased region" description="Polar residues" evidence="1">
    <location>
        <begin position="716"/>
        <end position="727"/>
    </location>
</feature>
<dbReference type="InParanoid" id="A0A067M7Z2"/>
<dbReference type="GO" id="GO:0005524">
    <property type="term" value="F:ATP binding"/>
    <property type="evidence" value="ECO:0007669"/>
    <property type="project" value="InterPro"/>
</dbReference>
<evidence type="ECO:0000259" key="2">
    <source>
        <dbReference type="PROSITE" id="PS50011"/>
    </source>
</evidence>
<dbReference type="HOGENOM" id="CLU_362076_0_0_1"/>
<protein>
    <recommendedName>
        <fullName evidence="2">Protein kinase domain-containing protein</fullName>
    </recommendedName>
</protein>
<evidence type="ECO:0000313" key="3">
    <source>
        <dbReference type="EMBL" id="KDQ11694.1"/>
    </source>
</evidence>
<keyword evidence="4" id="KW-1185">Reference proteome</keyword>
<organism evidence="3 4">
    <name type="scientific">Botryobasidium botryosum (strain FD-172 SS1)</name>
    <dbReference type="NCBI Taxonomy" id="930990"/>
    <lineage>
        <taxon>Eukaryota</taxon>
        <taxon>Fungi</taxon>
        <taxon>Dikarya</taxon>
        <taxon>Basidiomycota</taxon>
        <taxon>Agaricomycotina</taxon>
        <taxon>Agaricomycetes</taxon>
        <taxon>Cantharellales</taxon>
        <taxon>Botryobasidiaceae</taxon>
        <taxon>Botryobasidium</taxon>
    </lineage>
</organism>
<dbReference type="PROSITE" id="PS50011">
    <property type="entry name" value="PROTEIN_KINASE_DOM"/>
    <property type="match status" value="2"/>
</dbReference>
<dbReference type="AlphaFoldDB" id="A0A067M7Z2"/>
<dbReference type="OrthoDB" id="4062651at2759"/>
<dbReference type="Gene3D" id="1.10.510.10">
    <property type="entry name" value="Transferase(Phosphotransferase) domain 1"/>
    <property type="match status" value="2"/>
</dbReference>
<dbReference type="Proteomes" id="UP000027195">
    <property type="component" value="Unassembled WGS sequence"/>
</dbReference>
<dbReference type="SUPFAM" id="SSF56112">
    <property type="entry name" value="Protein kinase-like (PK-like)"/>
    <property type="match status" value="2"/>
</dbReference>
<evidence type="ECO:0000313" key="4">
    <source>
        <dbReference type="Proteomes" id="UP000027195"/>
    </source>
</evidence>
<reference evidence="4" key="1">
    <citation type="journal article" date="2014" name="Proc. Natl. Acad. Sci. U.S.A.">
        <title>Extensive sampling of basidiomycete genomes demonstrates inadequacy of the white-rot/brown-rot paradigm for wood decay fungi.</title>
        <authorList>
            <person name="Riley R."/>
            <person name="Salamov A.A."/>
            <person name="Brown D.W."/>
            <person name="Nagy L.G."/>
            <person name="Floudas D."/>
            <person name="Held B.W."/>
            <person name="Levasseur A."/>
            <person name="Lombard V."/>
            <person name="Morin E."/>
            <person name="Otillar R."/>
            <person name="Lindquist E.A."/>
            <person name="Sun H."/>
            <person name="LaButti K.M."/>
            <person name="Schmutz J."/>
            <person name="Jabbour D."/>
            <person name="Luo H."/>
            <person name="Baker S.E."/>
            <person name="Pisabarro A.G."/>
            <person name="Walton J.D."/>
            <person name="Blanchette R.A."/>
            <person name="Henrissat B."/>
            <person name="Martin F."/>
            <person name="Cullen D."/>
            <person name="Hibbett D.S."/>
            <person name="Grigoriev I.V."/>
        </authorList>
    </citation>
    <scope>NUCLEOTIDE SEQUENCE [LARGE SCALE GENOMIC DNA]</scope>
    <source>
        <strain evidence="4">FD-172 SS1</strain>
    </source>
</reference>
<dbReference type="GO" id="GO:0004674">
    <property type="term" value="F:protein serine/threonine kinase activity"/>
    <property type="evidence" value="ECO:0007669"/>
    <property type="project" value="TreeGrafter"/>
</dbReference>
<dbReference type="InterPro" id="IPR008266">
    <property type="entry name" value="Tyr_kinase_AS"/>
</dbReference>
<dbReference type="PROSITE" id="PS00109">
    <property type="entry name" value="PROTEIN_KINASE_TYR"/>
    <property type="match status" value="1"/>
</dbReference>
<dbReference type="PANTHER" id="PTHR44329:SF214">
    <property type="entry name" value="PROTEIN KINASE DOMAIN-CONTAINING PROTEIN"/>
    <property type="match status" value="1"/>
</dbReference>
<dbReference type="InterPro" id="IPR051681">
    <property type="entry name" value="Ser/Thr_Kinases-Pseudokinases"/>
</dbReference>
<dbReference type="PROSITE" id="PS00108">
    <property type="entry name" value="PROTEIN_KINASE_ST"/>
    <property type="match status" value="1"/>
</dbReference>
<feature type="domain" description="Protein kinase" evidence="2">
    <location>
        <begin position="428"/>
        <end position="696"/>
    </location>
</feature>
<feature type="domain" description="Protein kinase" evidence="2">
    <location>
        <begin position="63"/>
        <end position="349"/>
    </location>
</feature>
<dbReference type="InterPro" id="IPR011009">
    <property type="entry name" value="Kinase-like_dom_sf"/>
</dbReference>
<proteinExistence type="predicted"/>
<dbReference type="EMBL" id="KL198056">
    <property type="protein sequence ID" value="KDQ11694.1"/>
    <property type="molecule type" value="Genomic_DNA"/>
</dbReference>
<accession>A0A067M7Z2</accession>